<dbReference type="RefSeq" id="WP_290124498.1">
    <property type="nucleotide sequence ID" value="NZ_UASJ01000012.1"/>
</dbReference>
<evidence type="ECO:0000256" key="1">
    <source>
        <dbReference type="SAM" id="SignalP"/>
    </source>
</evidence>
<dbReference type="PROSITE" id="PS51257">
    <property type="entry name" value="PROKAR_LIPOPROTEIN"/>
    <property type="match status" value="1"/>
</dbReference>
<feature type="signal peptide" evidence="1">
    <location>
        <begin position="1"/>
        <end position="25"/>
    </location>
</feature>
<name>A0A2X3DVH1_9ACTO</name>
<gene>
    <name evidence="2" type="ORF">NCTC11820_02139</name>
</gene>
<evidence type="ECO:0000313" key="2">
    <source>
        <dbReference type="EMBL" id="SQC02190.1"/>
    </source>
</evidence>
<reference evidence="2 3" key="1">
    <citation type="submission" date="2018-06" db="EMBL/GenBank/DDBJ databases">
        <authorList>
            <consortium name="Pathogen Informatics"/>
            <person name="Doyle S."/>
        </authorList>
    </citation>
    <scope>NUCLEOTIDE SEQUENCE [LARGE SCALE GENOMIC DNA]</scope>
    <source>
        <strain evidence="2 3">NCTC11820</strain>
    </source>
</reference>
<dbReference type="EMBL" id="UASJ01000012">
    <property type="protein sequence ID" value="SQC02190.1"/>
    <property type="molecule type" value="Genomic_DNA"/>
</dbReference>
<dbReference type="AlphaFoldDB" id="A0A2X3DVH1"/>
<feature type="chain" id="PRO_5038687725" evidence="1">
    <location>
        <begin position="26"/>
        <end position="44"/>
    </location>
</feature>
<proteinExistence type="predicted"/>
<accession>A0A2X3DVH1</accession>
<keyword evidence="1" id="KW-0732">Signal</keyword>
<organism evidence="2 3">
    <name type="scientific">Mobiluncus curtisii</name>
    <dbReference type="NCBI Taxonomy" id="2051"/>
    <lineage>
        <taxon>Bacteria</taxon>
        <taxon>Bacillati</taxon>
        <taxon>Actinomycetota</taxon>
        <taxon>Actinomycetes</taxon>
        <taxon>Actinomycetales</taxon>
        <taxon>Actinomycetaceae</taxon>
        <taxon>Mobiluncus</taxon>
    </lineage>
</organism>
<sequence length="44" mass="4166">MNKFMARAVAVLGASALAISLTACGGGGTSDANVLTVGASPSAR</sequence>
<evidence type="ECO:0000313" key="3">
    <source>
        <dbReference type="Proteomes" id="UP000250245"/>
    </source>
</evidence>
<protein>
    <submittedName>
        <fullName evidence="2">Uncharacterized protein</fullName>
    </submittedName>
</protein>
<dbReference type="Proteomes" id="UP000250245">
    <property type="component" value="Unassembled WGS sequence"/>
</dbReference>